<evidence type="ECO:0000256" key="4">
    <source>
        <dbReference type="ARBA" id="ARBA00023163"/>
    </source>
</evidence>
<dbReference type="Gene3D" id="3.30.450.40">
    <property type="match status" value="1"/>
</dbReference>
<keyword evidence="3 5" id="KW-0346">Stress response</keyword>
<dbReference type="AlphaFoldDB" id="A0A1F4U6R4"/>
<evidence type="ECO:0000256" key="5">
    <source>
        <dbReference type="HAMAP-Rule" id="MF_00081"/>
    </source>
</evidence>
<dbReference type="EMBL" id="MEUJ01000003">
    <property type="protein sequence ID" value="OGC40602.1"/>
    <property type="molecule type" value="Genomic_DNA"/>
</dbReference>
<evidence type="ECO:0000313" key="7">
    <source>
        <dbReference type="EMBL" id="OGC40602.1"/>
    </source>
</evidence>
<dbReference type="GO" id="GO:0003677">
    <property type="term" value="F:DNA binding"/>
    <property type="evidence" value="ECO:0007669"/>
    <property type="project" value="InterPro"/>
</dbReference>
<evidence type="ECO:0000313" key="8">
    <source>
        <dbReference type="Proteomes" id="UP000179242"/>
    </source>
</evidence>
<keyword evidence="2 5" id="KW-0805">Transcription regulation</keyword>
<proteinExistence type="inferred from homology"/>
<dbReference type="InterPro" id="IPR036390">
    <property type="entry name" value="WH_DNA-bd_sf"/>
</dbReference>
<dbReference type="InterPro" id="IPR029016">
    <property type="entry name" value="GAF-like_dom_sf"/>
</dbReference>
<dbReference type="HAMAP" id="MF_00081">
    <property type="entry name" value="HrcA"/>
    <property type="match status" value="1"/>
</dbReference>
<accession>A0A1F4U6R4</accession>
<comment type="function">
    <text evidence="5">Negative regulator of class I heat shock genes (grpE-dnaK-dnaJ and groELS operons). Prevents heat-shock induction of these operons.</text>
</comment>
<name>A0A1F4U6R4_UNCSA</name>
<gene>
    <name evidence="5" type="primary">hrcA</name>
    <name evidence="7" type="ORF">A2438_06275</name>
</gene>
<dbReference type="Gene3D" id="1.10.10.10">
    <property type="entry name" value="Winged helix-like DNA-binding domain superfamily/Winged helix DNA-binding domain"/>
    <property type="match status" value="1"/>
</dbReference>
<dbReference type="InterPro" id="IPR036388">
    <property type="entry name" value="WH-like_DNA-bd_sf"/>
</dbReference>
<keyword evidence="4 5" id="KW-0804">Transcription</keyword>
<dbReference type="InterPro" id="IPR002571">
    <property type="entry name" value="HrcA"/>
</dbReference>
<evidence type="ECO:0000256" key="1">
    <source>
        <dbReference type="ARBA" id="ARBA00022491"/>
    </source>
</evidence>
<comment type="caution">
    <text evidence="7">The sequence shown here is derived from an EMBL/GenBank/DDBJ whole genome shotgun (WGS) entry which is preliminary data.</text>
</comment>
<protein>
    <recommendedName>
        <fullName evidence="5">Heat-inducible transcription repressor HrcA</fullName>
    </recommendedName>
</protein>
<dbReference type="SUPFAM" id="SSF55781">
    <property type="entry name" value="GAF domain-like"/>
    <property type="match status" value="1"/>
</dbReference>
<feature type="domain" description="Heat-inducible transcription repressor HrcA C-terminal" evidence="6">
    <location>
        <begin position="95"/>
        <end position="225"/>
    </location>
</feature>
<dbReference type="SUPFAM" id="SSF46785">
    <property type="entry name" value="Winged helix' DNA-binding domain"/>
    <property type="match status" value="1"/>
</dbReference>
<dbReference type="Proteomes" id="UP000179242">
    <property type="component" value="Unassembled WGS sequence"/>
</dbReference>
<dbReference type="GO" id="GO:0045892">
    <property type="term" value="P:negative regulation of DNA-templated transcription"/>
    <property type="evidence" value="ECO:0007669"/>
    <property type="project" value="UniProtKB-UniRule"/>
</dbReference>
<comment type="similarity">
    <text evidence="5">Belongs to the HrcA family.</text>
</comment>
<keyword evidence="1 5" id="KW-0678">Repressor</keyword>
<evidence type="ECO:0000256" key="2">
    <source>
        <dbReference type="ARBA" id="ARBA00023015"/>
    </source>
</evidence>
<evidence type="ECO:0000259" key="6">
    <source>
        <dbReference type="Pfam" id="PF01628"/>
    </source>
</evidence>
<dbReference type="Pfam" id="PF01628">
    <property type="entry name" value="HrcA"/>
    <property type="match status" value="1"/>
</dbReference>
<organism evidence="7 8">
    <name type="scientific">candidate division WOR-1 bacterium RIFOXYC2_FULL_46_14</name>
    <dbReference type="NCBI Taxonomy" id="1802587"/>
    <lineage>
        <taxon>Bacteria</taxon>
        <taxon>Bacillati</taxon>
        <taxon>Saganbacteria</taxon>
    </lineage>
</organism>
<dbReference type="InterPro" id="IPR021153">
    <property type="entry name" value="HrcA_C"/>
</dbReference>
<dbReference type="PANTHER" id="PTHR34824:SF1">
    <property type="entry name" value="HEAT-INDUCIBLE TRANSCRIPTION REPRESSOR HRCA"/>
    <property type="match status" value="1"/>
</dbReference>
<reference evidence="7 8" key="1">
    <citation type="journal article" date="2016" name="Nat. Commun.">
        <title>Thousands of microbial genomes shed light on interconnected biogeochemical processes in an aquifer system.</title>
        <authorList>
            <person name="Anantharaman K."/>
            <person name="Brown C.T."/>
            <person name="Hug L.A."/>
            <person name="Sharon I."/>
            <person name="Castelle C.J."/>
            <person name="Probst A.J."/>
            <person name="Thomas B.C."/>
            <person name="Singh A."/>
            <person name="Wilkins M.J."/>
            <person name="Karaoz U."/>
            <person name="Brodie E.L."/>
            <person name="Williams K.H."/>
            <person name="Hubbard S.S."/>
            <person name="Banfield J.F."/>
        </authorList>
    </citation>
    <scope>NUCLEOTIDE SEQUENCE [LARGE SCALE GENOMIC DNA]</scope>
</reference>
<sequence>MTPELNNRKNRILKAIIDDYIDTAIPVGSRTIYKEYIQDFSPATIRNEMADLEEEGLIEQPHTSAGRIPTDSGYRHFVDNIMKAKHLSIKEKELIKEIAYNIKQDFDDAQDSISRMFSELLNYLTVVVSHKKQTPTTSYSGMSHMIRQPEFKDIEKTRKIIELIEHKESLTGLIDDYAREKEDFNVKIGSENKTREFKEYSVIVTNIRNIEIGIIGPTRMSYSKIAALFDFLNQEF</sequence>
<dbReference type="PANTHER" id="PTHR34824">
    <property type="entry name" value="HEAT-INDUCIBLE TRANSCRIPTION REPRESSOR HRCA"/>
    <property type="match status" value="1"/>
</dbReference>
<evidence type="ECO:0000256" key="3">
    <source>
        <dbReference type="ARBA" id="ARBA00023016"/>
    </source>
</evidence>